<evidence type="ECO:0000256" key="2">
    <source>
        <dbReference type="SAM" id="SignalP"/>
    </source>
</evidence>
<protein>
    <submittedName>
        <fullName evidence="3">Uncharacterized protein</fullName>
    </submittedName>
</protein>
<keyword evidence="4" id="KW-1185">Reference proteome</keyword>
<gene>
    <name evidence="3" type="ORF">ACFOZ8_02575</name>
</gene>
<proteinExistence type="predicted"/>
<evidence type="ECO:0000313" key="4">
    <source>
        <dbReference type="Proteomes" id="UP001595715"/>
    </source>
</evidence>
<accession>A0ABV8JVF3</accession>
<feature type="chain" id="PRO_5046359459" evidence="2">
    <location>
        <begin position="28"/>
        <end position="180"/>
    </location>
</feature>
<evidence type="ECO:0000256" key="1">
    <source>
        <dbReference type="SAM" id="Phobius"/>
    </source>
</evidence>
<evidence type="ECO:0000313" key="3">
    <source>
        <dbReference type="EMBL" id="MFC4098535.1"/>
    </source>
</evidence>
<keyword evidence="2" id="KW-0732">Signal</keyword>
<keyword evidence="1" id="KW-0812">Transmembrane</keyword>
<dbReference type="Proteomes" id="UP001595715">
    <property type="component" value="Unassembled WGS sequence"/>
</dbReference>
<sequence length="180" mass="19903">MKLMARCIMVAAMAWGLTAGGATTANAYKCVPPTDIEESYAKYDAIVLGYVKQVHSERNGQRVEFQVMQSFKGMEPGQITLIDDWSELLTNKPDETLYLLYLDSESGKWEHPICAPSEKADAAGEELTYLLSHQAPQAPVETVELNKGNTTLGLIWVIVASTGFIGSVVYLILLYRRPDL</sequence>
<name>A0ABV8JVF3_9BACL</name>
<keyword evidence="1" id="KW-1133">Transmembrane helix</keyword>
<dbReference type="EMBL" id="JBHSAM010000006">
    <property type="protein sequence ID" value="MFC4098535.1"/>
    <property type="molecule type" value="Genomic_DNA"/>
</dbReference>
<comment type="caution">
    <text evidence="3">The sequence shown here is derived from an EMBL/GenBank/DDBJ whole genome shotgun (WGS) entry which is preliminary data.</text>
</comment>
<keyword evidence="1" id="KW-0472">Membrane</keyword>
<feature type="transmembrane region" description="Helical" evidence="1">
    <location>
        <begin position="154"/>
        <end position="175"/>
    </location>
</feature>
<dbReference type="RefSeq" id="WP_377717165.1">
    <property type="nucleotide sequence ID" value="NZ_JBHSAM010000006.1"/>
</dbReference>
<organism evidence="3 4">
    <name type="scientific">Paenibacillus xanthanilyticus</name>
    <dbReference type="NCBI Taxonomy" id="1783531"/>
    <lineage>
        <taxon>Bacteria</taxon>
        <taxon>Bacillati</taxon>
        <taxon>Bacillota</taxon>
        <taxon>Bacilli</taxon>
        <taxon>Bacillales</taxon>
        <taxon>Paenibacillaceae</taxon>
        <taxon>Paenibacillus</taxon>
    </lineage>
</organism>
<feature type="signal peptide" evidence="2">
    <location>
        <begin position="1"/>
        <end position="27"/>
    </location>
</feature>
<reference evidence="4" key="1">
    <citation type="journal article" date="2019" name="Int. J. Syst. Evol. Microbiol.">
        <title>The Global Catalogue of Microorganisms (GCM) 10K type strain sequencing project: providing services to taxonomists for standard genome sequencing and annotation.</title>
        <authorList>
            <consortium name="The Broad Institute Genomics Platform"/>
            <consortium name="The Broad Institute Genome Sequencing Center for Infectious Disease"/>
            <person name="Wu L."/>
            <person name="Ma J."/>
        </authorList>
    </citation>
    <scope>NUCLEOTIDE SEQUENCE [LARGE SCALE GENOMIC DNA]</scope>
    <source>
        <strain evidence="4">IBRC-M 10987</strain>
    </source>
</reference>